<comment type="caution">
    <text evidence="1">The sequence shown here is derived from an EMBL/GenBank/DDBJ whole genome shotgun (WGS) entry which is preliminary data.</text>
</comment>
<gene>
    <name evidence="2" type="ORF">HU738_001380</name>
    <name evidence="1" type="ORF">HU738_21750</name>
</gene>
<dbReference type="AlphaFoldDB" id="A0A923GM83"/>
<evidence type="ECO:0000313" key="2">
    <source>
        <dbReference type="EMBL" id="MBV4539700.1"/>
    </source>
</evidence>
<dbReference type="Proteomes" id="UP000628137">
    <property type="component" value="Unassembled WGS sequence"/>
</dbReference>
<organism evidence="1">
    <name type="scientific">Pseudomonas vlassakiae</name>
    <dbReference type="NCBI Taxonomy" id="485888"/>
    <lineage>
        <taxon>Bacteria</taxon>
        <taxon>Pseudomonadati</taxon>
        <taxon>Pseudomonadota</taxon>
        <taxon>Gammaproteobacteria</taxon>
        <taxon>Pseudomonadales</taxon>
        <taxon>Pseudomonadaceae</taxon>
        <taxon>Pseudomonas</taxon>
    </lineage>
</organism>
<name>A0A923GM83_9PSED</name>
<dbReference type="RefSeq" id="WP_186604039.1">
    <property type="nucleotide sequence ID" value="NZ_JABWRP020000001.1"/>
</dbReference>
<accession>A0A923GM83</accession>
<keyword evidence="3" id="KW-1185">Reference proteome</keyword>
<proteinExistence type="predicted"/>
<dbReference type="EMBL" id="JABWRP010000024">
    <property type="protein sequence ID" value="MBC3473187.1"/>
    <property type="molecule type" value="Genomic_DNA"/>
</dbReference>
<reference evidence="1 3" key="1">
    <citation type="journal article" date="2020" name="Microorganisms">
        <title>Reliable Identification of Environmental Pseudomonas Isolates Using the rpoD Gene.</title>
        <authorList>
            <consortium name="The Broad Institute Genome Sequencing Platform"/>
            <person name="Girard L."/>
            <person name="Lood C."/>
            <person name="Rokni-Zadeh H."/>
            <person name="van Noort V."/>
            <person name="Lavigne R."/>
            <person name="De Mot R."/>
        </authorList>
    </citation>
    <scope>NUCLEOTIDE SEQUENCE</scope>
    <source>
        <strain evidence="1 3">RW4S2</strain>
    </source>
</reference>
<protein>
    <submittedName>
        <fullName evidence="1">Uncharacterized protein</fullName>
    </submittedName>
</protein>
<reference evidence="1" key="2">
    <citation type="submission" date="2020-07" db="EMBL/GenBank/DDBJ databases">
        <authorList>
            <person name="Lood C."/>
            <person name="Girard L."/>
        </authorList>
    </citation>
    <scope>NUCLEOTIDE SEQUENCE</scope>
    <source>
        <strain evidence="1">RW4S2</strain>
    </source>
</reference>
<evidence type="ECO:0000313" key="3">
    <source>
        <dbReference type="Proteomes" id="UP000628137"/>
    </source>
</evidence>
<sequence length="931" mass="102840">MALDIDAVSAPQAEWLPGPSSAVSLSGIEFGPPLLSFSTASVENSRVRLTMNIVAGRCASTNKDGGKLFSGFSFSEAMDYQVEIDVDLALAEGTVDRRGRVLLDIAKGSRVRCNLFAQDPQLNQQLNARLAEWFARLPARSSEFELGSIDLRGYRTLTPNRFILRTQAAPGARLRAAANYGDGAVLVFIGVLGDDQKGRLPTRDFPYLLPDGDYSATLVVAEHLQDQASEVDLILLNSLLFPASYEFVERERHTPRDLAVFGNINPLRTTMSVQPAGTLLHAGEQMQFKLFNGEGRQVNASQWRVTGLTNHTLATQGSISLEGLYSAPDINAIGHESLTVVVTAEYKEGDITYVASERVQVAFERLELMPRVVSFAQNQQEMSLGAWQSGGGGSIDWSFVGPALGELGVSGAGGRNAVFKPYADTLLRPLAVQQLRAEGSETGMASLVMVNAQQLLGIEPRFVPRLQRQQTTILADTSGMLSTLHKRWRVLAGTGRVDGEGRFTATDETDTRSSVVVCEVVEKGVRYATDYSVVQQSQLNEEPTWKSLKTHDIKVPGGADLGTRGSLFGNGFQPLMVEVTVETALVDGKHYPLSLKEEADIGIYQRAATQRLPDLGTAQGIELNELTPWATRKEPNIFEQATTPGAVEMTRNDKQTVKRFYLHAKSDSLDIQDFHSRFTSDKGFQYASNDTNDQHSSITVTAIPTPHFNDTDYVFEGFRMDGGGTGFELPENPNDDEFYLHPNTVDYWRLKYGGGNFLTCQFLSSKHDASINTTSMTWENRHSAVEEMSFTGWIFYDAVKGAEPTEVQFDNDDLDKTVLADKLKKYLKLDVDTRVFHKGALVIVNRRVDDIGYISEDKLVAPGKSIVGGGEKFLRPLAVRLRDRYGHLHERLVYHLPESIVGHRNHLYHSAFDSAPARRLERITARELGDK</sequence>
<dbReference type="EMBL" id="JABWRP020000001">
    <property type="protein sequence ID" value="MBV4539700.1"/>
    <property type="molecule type" value="Genomic_DNA"/>
</dbReference>
<reference evidence="2" key="3">
    <citation type="submission" date="2021-06" db="EMBL/GenBank/DDBJ databases">
        <title>Updating the genus Pseudomonas: Description of 43 new species and partition of the Pseudomonas putida group.</title>
        <authorList>
            <person name="Girard L."/>
            <person name="Lood C."/>
            <person name="Vandamme P."/>
            <person name="Rokni-Zadeh H."/>
            <person name="Van Noort V."/>
            <person name="Hofte M."/>
            <person name="Lavigne R."/>
            <person name="De Mot R."/>
        </authorList>
    </citation>
    <scope>NUCLEOTIDE SEQUENCE</scope>
    <source>
        <strain evidence="2">RW4S2</strain>
    </source>
</reference>
<evidence type="ECO:0000313" key="1">
    <source>
        <dbReference type="EMBL" id="MBC3473187.1"/>
    </source>
</evidence>